<sequence length="219" mass="25548">MQDTTIRMIDEKDYDAIMIVTREAFWNLYRPGCEEHLVAYQIFYHPDWIRELSYVIEVNQRIVGAVFYTRGWIEQKSGNKRETLVMGPLCILPELHRQGLGRRLMENSISKAKELGYSMILTLGYDYHYAPYGFVSAKRYDIALEANIYYKGLLALALVQGSRDHYQGIVELSDAYQVNPLEVELFDTRFPPKQKKVMPSQQTYEKAIVAIDETIYSHE</sequence>
<dbReference type="AlphaFoldDB" id="A0A968KRV8"/>
<proteinExistence type="predicted"/>
<organism evidence="2 3">
    <name type="scientific">Entomospira entomophila</name>
    <dbReference type="NCBI Taxonomy" id="2719988"/>
    <lineage>
        <taxon>Bacteria</taxon>
        <taxon>Pseudomonadati</taxon>
        <taxon>Spirochaetota</taxon>
        <taxon>Spirochaetia</taxon>
        <taxon>Spirochaetales</taxon>
        <taxon>Spirochaetaceae</taxon>
        <taxon>Entomospira</taxon>
    </lineage>
</organism>
<dbReference type="InterPro" id="IPR016181">
    <property type="entry name" value="Acyl_CoA_acyltransferase"/>
</dbReference>
<dbReference type="PROSITE" id="PS51186">
    <property type="entry name" value="GNAT"/>
    <property type="match status" value="1"/>
</dbReference>
<dbReference type="InterPro" id="IPR000182">
    <property type="entry name" value="GNAT_dom"/>
</dbReference>
<dbReference type="CDD" id="cd04301">
    <property type="entry name" value="NAT_SF"/>
    <property type="match status" value="1"/>
</dbReference>
<evidence type="ECO:0000313" key="3">
    <source>
        <dbReference type="Proteomes" id="UP000711995"/>
    </source>
</evidence>
<feature type="domain" description="N-acetyltransferase" evidence="1">
    <location>
        <begin position="4"/>
        <end position="155"/>
    </location>
</feature>
<name>A0A968KRV8_9SPIO</name>
<protein>
    <submittedName>
        <fullName evidence="2">N-acetyltransferase</fullName>
    </submittedName>
</protein>
<dbReference type="Gene3D" id="3.40.630.30">
    <property type="match status" value="1"/>
</dbReference>
<dbReference type="SUPFAM" id="SSF55729">
    <property type="entry name" value="Acyl-CoA N-acyltransferases (Nat)"/>
    <property type="match status" value="1"/>
</dbReference>
<dbReference type="Proteomes" id="UP000711995">
    <property type="component" value="Unassembled WGS sequence"/>
</dbReference>
<evidence type="ECO:0000259" key="1">
    <source>
        <dbReference type="PROSITE" id="PS51186"/>
    </source>
</evidence>
<dbReference type="GO" id="GO:0016747">
    <property type="term" value="F:acyltransferase activity, transferring groups other than amino-acyl groups"/>
    <property type="evidence" value="ECO:0007669"/>
    <property type="project" value="InterPro"/>
</dbReference>
<gene>
    <name evidence="2" type="ORF">HCT14_06540</name>
</gene>
<comment type="caution">
    <text evidence="2">The sequence shown here is derived from an EMBL/GenBank/DDBJ whole genome shotgun (WGS) entry which is preliminary data.</text>
</comment>
<dbReference type="RefSeq" id="WP_167700729.1">
    <property type="nucleotide sequence ID" value="NZ_CP118174.1"/>
</dbReference>
<evidence type="ECO:0000313" key="2">
    <source>
        <dbReference type="EMBL" id="NIZ41158.1"/>
    </source>
</evidence>
<reference evidence="2 3" key="1">
    <citation type="submission" date="2020-03" db="EMBL/GenBank/DDBJ databases">
        <title>Spirochaetal bacteria isolated from arthropods constitute a novel genus Entomospira genus novum within the order Spirochaetales.</title>
        <authorList>
            <person name="Grana-Miraglia L."/>
            <person name="Sikutova S."/>
            <person name="Fingerle V."/>
            <person name="Sing A."/>
            <person name="Castillo-Ramirez S."/>
            <person name="Margos G."/>
            <person name="Rudolf I."/>
        </authorList>
    </citation>
    <scope>NUCLEOTIDE SEQUENCE [LARGE SCALE GENOMIC DNA]</scope>
    <source>
        <strain evidence="2 3">BR193</strain>
    </source>
</reference>
<dbReference type="Pfam" id="PF00583">
    <property type="entry name" value="Acetyltransf_1"/>
    <property type="match status" value="1"/>
</dbReference>
<accession>A0A968KRV8</accession>
<dbReference type="EMBL" id="JAATLJ010000001">
    <property type="protein sequence ID" value="NIZ41158.1"/>
    <property type="molecule type" value="Genomic_DNA"/>
</dbReference>
<keyword evidence="3" id="KW-1185">Reference proteome</keyword>